<comment type="similarity">
    <text evidence="5">Belongs to the tannase family.</text>
</comment>
<evidence type="ECO:0000256" key="2">
    <source>
        <dbReference type="ARBA" id="ARBA00022729"/>
    </source>
</evidence>
<name>A0ABR1HET4_9HYPO</name>
<proteinExistence type="inferred from homology"/>
<dbReference type="EC" id="3.1.1.-" evidence="5"/>
<organism evidence="6 7">
    <name type="scientific">Neonectria punicea</name>
    <dbReference type="NCBI Taxonomy" id="979145"/>
    <lineage>
        <taxon>Eukaryota</taxon>
        <taxon>Fungi</taxon>
        <taxon>Dikarya</taxon>
        <taxon>Ascomycota</taxon>
        <taxon>Pezizomycotina</taxon>
        <taxon>Sordariomycetes</taxon>
        <taxon>Hypocreomycetidae</taxon>
        <taxon>Hypocreales</taxon>
        <taxon>Nectriaceae</taxon>
        <taxon>Neonectria</taxon>
    </lineage>
</organism>
<keyword evidence="2" id="KW-0732">Signal</keyword>
<accession>A0ABR1HET4</accession>
<comment type="caution">
    <text evidence="6">The sequence shown here is derived from an EMBL/GenBank/DDBJ whole genome shotgun (WGS) entry which is preliminary data.</text>
</comment>
<evidence type="ECO:0000256" key="4">
    <source>
        <dbReference type="ARBA" id="ARBA00023157"/>
    </source>
</evidence>
<dbReference type="EMBL" id="JAZAVJ010000036">
    <property type="protein sequence ID" value="KAK7419661.1"/>
    <property type="molecule type" value="Genomic_DNA"/>
</dbReference>
<keyword evidence="3 5" id="KW-0378">Hydrolase</keyword>
<evidence type="ECO:0000256" key="3">
    <source>
        <dbReference type="ARBA" id="ARBA00022801"/>
    </source>
</evidence>
<reference evidence="6 7" key="1">
    <citation type="journal article" date="2025" name="Microbiol. Resour. Announc.">
        <title>Draft genome sequences for Neonectria magnoliae and Neonectria punicea, canker pathogens of Liriodendron tulipifera and Acer saccharum in West Virginia.</title>
        <authorList>
            <person name="Petronek H.M."/>
            <person name="Kasson M.T."/>
            <person name="Metheny A.M."/>
            <person name="Stauder C.M."/>
            <person name="Lovett B."/>
            <person name="Lynch S.C."/>
            <person name="Garnas J.R."/>
            <person name="Kasson L.R."/>
            <person name="Stajich J.E."/>
        </authorList>
    </citation>
    <scope>NUCLEOTIDE SEQUENCE [LARGE SCALE GENOMIC DNA]</scope>
    <source>
        <strain evidence="6 7">NRRL 64653</strain>
    </source>
</reference>
<evidence type="ECO:0000256" key="1">
    <source>
        <dbReference type="ARBA" id="ARBA00022487"/>
    </source>
</evidence>
<dbReference type="InterPro" id="IPR011118">
    <property type="entry name" value="Tannase/feruloyl_esterase"/>
</dbReference>
<evidence type="ECO:0000256" key="5">
    <source>
        <dbReference type="RuleBase" id="RU361238"/>
    </source>
</evidence>
<dbReference type="Pfam" id="PF07519">
    <property type="entry name" value="Tannase"/>
    <property type="match status" value="1"/>
</dbReference>
<protein>
    <recommendedName>
        <fullName evidence="5">Carboxylic ester hydrolase</fullName>
        <ecNumber evidence="5">3.1.1.-</ecNumber>
    </recommendedName>
</protein>
<evidence type="ECO:0000313" key="7">
    <source>
        <dbReference type="Proteomes" id="UP001498476"/>
    </source>
</evidence>
<keyword evidence="7" id="KW-1185">Reference proteome</keyword>
<evidence type="ECO:0000313" key="6">
    <source>
        <dbReference type="EMBL" id="KAK7419661.1"/>
    </source>
</evidence>
<keyword evidence="1" id="KW-0719">Serine esterase</keyword>
<dbReference type="PANTHER" id="PTHR33938:SF13">
    <property type="entry name" value="CARBOXYLIC ESTER HYDROLASE"/>
    <property type="match status" value="1"/>
</dbReference>
<dbReference type="PANTHER" id="PTHR33938">
    <property type="entry name" value="FERULOYL ESTERASE B-RELATED"/>
    <property type="match status" value="1"/>
</dbReference>
<dbReference type="Proteomes" id="UP001498476">
    <property type="component" value="Unassembled WGS sequence"/>
</dbReference>
<sequence>MCREPFDPFEYVGKSFKCSSTNSQAKISTAAAAVANATWRGPRFSNGKSIYQRYEIGSYLNTIAPTNCTGNVCTSGGQGSVDFAYKALLKKDAASAITNATHRDFDTIYRAVKQVFASNLQTNEVDLRDFRDAGGKMITYHGLADQSISPGGTLHYYKEVSDFIGNITSFYKYYRVPSLEHCWGGNGGQPEGLFAQLRYWVED</sequence>
<gene>
    <name evidence="6" type="ORF">QQX98_003252</name>
</gene>
<keyword evidence="4" id="KW-1015">Disulfide bond</keyword>